<accession>A0A917DDN9</accession>
<dbReference type="Pfam" id="PF12680">
    <property type="entry name" value="SnoaL_2"/>
    <property type="match status" value="1"/>
</dbReference>
<keyword evidence="2" id="KW-0413">Isomerase</keyword>
<dbReference type="Gene3D" id="3.10.450.50">
    <property type="match status" value="1"/>
</dbReference>
<name>A0A917DDN9_9HYPH</name>
<dbReference type="InterPro" id="IPR037401">
    <property type="entry name" value="SnoaL-like"/>
</dbReference>
<dbReference type="GO" id="GO:0016853">
    <property type="term" value="F:isomerase activity"/>
    <property type="evidence" value="ECO:0007669"/>
    <property type="project" value="UniProtKB-KW"/>
</dbReference>
<keyword evidence="3" id="KW-1185">Reference proteome</keyword>
<reference evidence="2" key="1">
    <citation type="journal article" date="2014" name="Int. J. Syst. Evol. Microbiol.">
        <title>Complete genome sequence of Corynebacterium casei LMG S-19264T (=DSM 44701T), isolated from a smear-ripened cheese.</title>
        <authorList>
            <consortium name="US DOE Joint Genome Institute (JGI-PGF)"/>
            <person name="Walter F."/>
            <person name="Albersmeier A."/>
            <person name="Kalinowski J."/>
            <person name="Ruckert C."/>
        </authorList>
    </citation>
    <scope>NUCLEOTIDE SEQUENCE</scope>
    <source>
        <strain evidence="2">CGMCC 1.15493</strain>
    </source>
</reference>
<evidence type="ECO:0000259" key="1">
    <source>
        <dbReference type="Pfam" id="PF12680"/>
    </source>
</evidence>
<dbReference type="Proteomes" id="UP000613160">
    <property type="component" value="Unassembled WGS sequence"/>
</dbReference>
<gene>
    <name evidence="2" type="ORF">GCM10011335_38390</name>
</gene>
<dbReference type="InterPro" id="IPR032710">
    <property type="entry name" value="NTF2-like_dom_sf"/>
</dbReference>
<comment type="caution">
    <text evidence="2">The sequence shown here is derived from an EMBL/GenBank/DDBJ whole genome shotgun (WGS) entry which is preliminary data.</text>
</comment>
<dbReference type="AlphaFoldDB" id="A0A917DDN9"/>
<proteinExistence type="predicted"/>
<dbReference type="SUPFAM" id="SSF54427">
    <property type="entry name" value="NTF2-like"/>
    <property type="match status" value="1"/>
</dbReference>
<dbReference type="EMBL" id="BMJJ01000010">
    <property type="protein sequence ID" value="GGD31638.1"/>
    <property type="molecule type" value="Genomic_DNA"/>
</dbReference>
<sequence length="150" mass="16483">MPAIWLYSPGPRRAHRAAHSIEETDMTDPTFRLALLDTLFEAFNAHDVEGVLACFDDNVVFETAVGPEPYGARITGKAATGAAFTAVWTGMPDVRWTVVRHSIDGDHALTEWLFTGTKDGVAVEREGLDLFRFSGDRIVSKRAFRKSAAA</sequence>
<feature type="domain" description="SnoaL-like" evidence="1">
    <location>
        <begin position="38"/>
        <end position="140"/>
    </location>
</feature>
<evidence type="ECO:0000313" key="3">
    <source>
        <dbReference type="Proteomes" id="UP000613160"/>
    </source>
</evidence>
<evidence type="ECO:0000313" key="2">
    <source>
        <dbReference type="EMBL" id="GGD31638.1"/>
    </source>
</evidence>
<protein>
    <submittedName>
        <fullName evidence="2">Ketosteroid isomerase</fullName>
    </submittedName>
</protein>
<organism evidence="2 3">
    <name type="scientific">Aureimonas glaciei</name>
    <dbReference type="NCBI Taxonomy" id="1776957"/>
    <lineage>
        <taxon>Bacteria</taxon>
        <taxon>Pseudomonadati</taxon>
        <taxon>Pseudomonadota</taxon>
        <taxon>Alphaproteobacteria</taxon>
        <taxon>Hyphomicrobiales</taxon>
        <taxon>Aurantimonadaceae</taxon>
        <taxon>Aureimonas</taxon>
    </lineage>
</organism>
<reference evidence="2" key="2">
    <citation type="submission" date="2020-09" db="EMBL/GenBank/DDBJ databases">
        <authorList>
            <person name="Sun Q."/>
            <person name="Zhou Y."/>
        </authorList>
    </citation>
    <scope>NUCLEOTIDE SEQUENCE</scope>
    <source>
        <strain evidence="2">CGMCC 1.15493</strain>
    </source>
</reference>